<dbReference type="EMBL" id="CANHGI010000006">
    <property type="protein sequence ID" value="CAI5453985.1"/>
    <property type="molecule type" value="Genomic_DNA"/>
</dbReference>
<dbReference type="SUPFAM" id="SSF54211">
    <property type="entry name" value="Ribosomal protein S5 domain 2-like"/>
    <property type="match status" value="1"/>
</dbReference>
<dbReference type="Gene3D" id="3.30.230.10">
    <property type="match status" value="1"/>
</dbReference>
<reference evidence="2" key="1">
    <citation type="submission" date="2022-11" db="EMBL/GenBank/DDBJ databases">
        <authorList>
            <person name="Kikuchi T."/>
        </authorList>
    </citation>
    <scope>NUCLEOTIDE SEQUENCE</scope>
    <source>
        <strain evidence="2">PS1010</strain>
    </source>
</reference>
<name>A0A9P1N7G3_9PELO</name>
<feature type="domain" description="Switch protein XOL-1 N-terminal" evidence="1">
    <location>
        <begin position="23"/>
        <end position="139"/>
    </location>
</feature>
<dbReference type="AlphaFoldDB" id="A0A9P1N7G3"/>
<dbReference type="InterPro" id="IPR015192">
    <property type="entry name" value="Xol-1_N"/>
</dbReference>
<dbReference type="InterPro" id="IPR020568">
    <property type="entry name" value="Ribosomal_Su5_D2-typ_SF"/>
</dbReference>
<evidence type="ECO:0000313" key="2">
    <source>
        <dbReference type="EMBL" id="CAI5453985.1"/>
    </source>
</evidence>
<sequence length="439" mass="49579">MSEPIGVSIRTENSTHVPIREALTVLESHLGFQVQNPGVGLAPHYLRLMECGTIAVDRNCAVVGICQNTPPTSSASHTILGMENHPTFQTTLQTIRDFLTTLELKKTFTFKIQNCLAPIGKVSICSILVAIWKFISIFHEEGDQPIDTAEAFQARLALFFEAKNIKVTQSEIRAVLKGGESAYINYFLKDVFDIIQYGKETAVSAQTVIPFFREFDLIFLRTDSSNMEESSDYYFKPSFVNDFKKGFDELDYDELDNMDIDDSDSDSDPSESSRNEFRVIYNVLSRISKARIERPQFSASTVEKEFQQVLEKLIGERLEEQIVRGGYASNEGLLLIVDKHVFDDRDFHKLLANAFLQCKIHPSFITLEKLQAGKAAISSNHIERENGPITTVNIIPNFCAEPSSPPPILHKSCHKTIEQRCFIFDDSVEMPEYESFATV</sequence>
<evidence type="ECO:0000313" key="3">
    <source>
        <dbReference type="Proteomes" id="UP001152747"/>
    </source>
</evidence>
<accession>A0A9P1N7G3</accession>
<proteinExistence type="predicted"/>
<dbReference type="Gene3D" id="3.30.70.1000">
    <property type="entry name" value="Switch protein XOL-1, GHMP-like"/>
    <property type="match status" value="1"/>
</dbReference>
<organism evidence="2 3">
    <name type="scientific">Caenorhabditis angaria</name>
    <dbReference type="NCBI Taxonomy" id="860376"/>
    <lineage>
        <taxon>Eukaryota</taxon>
        <taxon>Metazoa</taxon>
        <taxon>Ecdysozoa</taxon>
        <taxon>Nematoda</taxon>
        <taxon>Chromadorea</taxon>
        <taxon>Rhabditida</taxon>
        <taxon>Rhabditina</taxon>
        <taxon>Rhabditomorpha</taxon>
        <taxon>Rhabditoidea</taxon>
        <taxon>Rhabditidae</taxon>
        <taxon>Peloderinae</taxon>
        <taxon>Caenorhabditis</taxon>
    </lineage>
</organism>
<gene>
    <name evidence="2" type="ORF">CAMP_LOCUS16622</name>
</gene>
<comment type="caution">
    <text evidence="2">The sequence shown here is derived from an EMBL/GenBank/DDBJ whole genome shotgun (WGS) entry which is preliminary data.</text>
</comment>
<keyword evidence="3" id="KW-1185">Reference proteome</keyword>
<dbReference type="Pfam" id="PF09108">
    <property type="entry name" value="Xol-1_N"/>
    <property type="match status" value="1"/>
</dbReference>
<protein>
    <recommendedName>
        <fullName evidence="1">Switch protein XOL-1 N-terminal domain-containing protein</fullName>
    </recommendedName>
</protein>
<dbReference type="InterPro" id="IPR014721">
    <property type="entry name" value="Ribsml_uS5_D2-typ_fold_subgr"/>
</dbReference>
<evidence type="ECO:0000259" key="1">
    <source>
        <dbReference type="Pfam" id="PF09108"/>
    </source>
</evidence>
<dbReference type="Proteomes" id="UP001152747">
    <property type="component" value="Unassembled WGS sequence"/>
</dbReference>